<sequence length="223" mass="25024">MSSLYSKFAILTLFTTVTFARIDFIGPNYTNTRIKRDGRLSTRWISRKGGIDIPITLRSLITLDLRVLGPAKIPLIYEDTEIGTHDGATVRHDGVEFGHQRRIFRLWRDNTGGVVEWGPQGVGVDIGYRGSAADDLIGIQYTVAGINVGNPSQGLAAPPLIPGPRTRSPTTTYWQTLARLHPEGRQQPDYNSWYKSQFRNYGDEYRTPRERACPWCFGAPQIG</sequence>
<dbReference type="WBParaSite" id="PS1159_v2.g19643.t1">
    <property type="protein sequence ID" value="PS1159_v2.g19643.t1"/>
    <property type="gene ID" value="PS1159_v2.g19643"/>
</dbReference>
<proteinExistence type="predicted"/>
<reference evidence="2" key="1">
    <citation type="submission" date="2022-11" db="UniProtKB">
        <authorList>
            <consortium name="WormBaseParasite"/>
        </authorList>
    </citation>
    <scope>IDENTIFICATION</scope>
</reference>
<accession>A0AC35FPM9</accession>
<name>A0AC35FPM9_9BILA</name>
<evidence type="ECO:0000313" key="1">
    <source>
        <dbReference type="Proteomes" id="UP000887580"/>
    </source>
</evidence>
<organism evidence="1 2">
    <name type="scientific">Panagrolaimus sp. PS1159</name>
    <dbReference type="NCBI Taxonomy" id="55785"/>
    <lineage>
        <taxon>Eukaryota</taxon>
        <taxon>Metazoa</taxon>
        <taxon>Ecdysozoa</taxon>
        <taxon>Nematoda</taxon>
        <taxon>Chromadorea</taxon>
        <taxon>Rhabditida</taxon>
        <taxon>Tylenchina</taxon>
        <taxon>Panagrolaimomorpha</taxon>
        <taxon>Panagrolaimoidea</taxon>
        <taxon>Panagrolaimidae</taxon>
        <taxon>Panagrolaimus</taxon>
    </lineage>
</organism>
<dbReference type="Proteomes" id="UP000887580">
    <property type="component" value="Unplaced"/>
</dbReference>
<protein>
    <submittedName>
        <fullName evidence="2">Uncharacterized protein</fullName>
    </submittedName>
</protein>
<evidence type="ECO:0000313" key="2">
    <source>
        <dbReference type="WBParaSite" id="PS1159_v2.g19643.t1"/>
    </source>
</evidence>